<reference evidence="2 3" key="1">
    <citation type="journal article" date="2019" name="Environ. Microbiol.">
        <title>Genomics insights into ecotype formation of ammonia-oxidizing archaea in the deep ocean.</title>
        <authorList>
            <person name="Wang Y."/>
            <person name="Huang J.M."/>
            <person name="Cui G.J."/>
            <person name="Nunoura T."/>
            <person name="Takaki Y."/>
            <person name="Li W.L."/>
            <person name="Li J."/>
            <person name="Gao Z.M."/>
            <person name="Takai K."/>
            <person name="Zhang A.Q."/>
            <person name="Stepanauskas R."/>
        </authorList>
    </citation>
    <scope>NUCLEOTIDE SEQUENCE [LARGE SCALE GENOMIC DNA]</scope>
    <source>
        <strain evidence="2 3">N8</strain>
    </source>
</reference>
<accession>A0A7K4NQ55</accession>
<feature type="domain" description="SGNH hydrolase-type esterase" evidence="1">
    <location>
        <begin position="245"/>
        <end position="378"/>
    </location>
</feature>
<dbReference type="InterPro" id="IPR013830">
    <property type="entry name" value="SGNH_hydro"/>
</dbReference>
<protein>
    <submittedName>
        <fullName evidence="2">Pentapeptide repeat-containing protein</fullName>
    </submittedName>
</protein>
<dbReference type="PANTHER" id="PTHR14136">
    <property type="entry name" value="BTB_POZ DOMAIN-CONTAINING PROTEIN KCTD9"/>
    <property type="match status" value="1"/>
</dbReference>
<comment type="caution">
    <text evidence="2">The sequence shown here is derived from an EMBL/GenBank/DDBJ whole genome shotgun (WGS) entry which is preliminary data.</text>
</comment>
<name>A0A7K4NQ55_9ARCH</name>
<evidence type="ECO:0000313" key="2">
    <source>
        <dbReference type="EMBL" id="NWK02742.1"/>
    </source>
</evidence>
<organism evidence="2 3">
    <name type="scientific">Marine Group I thaumarchaeote</name>
    <dbReference type="NCBI Taxonomy" id="2511932"/>
    <lineage>
        <taxon>Archaea</taxon>
        <taxon>Nitrososphaerota</taxon>
        <taxon>Marine Group I</taxon>
    </lineage>
</organism>
<dbReference type="Proteomes" id="UP000529843">
    <property type="component" value="Unassembled WGS sequence"/>
</dbReference>
<evidence type="ECO:0000259" key="1">
    <source>
        <dbReference type="Pfam" id="PF13472"/>
    </source>
</evidence>
<dbReference type="Pfam" id="PF00805">
    <property type="entry name" value="Pentapeptide"/>
    <property type="match status" value="6"/>
</dbReference>
<dbReference type="SUPFAM" id="SSF141571">
    <property type="entry name" value="Pentapeptide repeat-like"/>
    <property type="match status" value="2"/>
</dbReference>
<dbReference type="Pfam" id="PF13472">
    <property type="entry name" value="Lipase_GDSL_2"/>
    <property type="match status" value="1"/>
</dbReference>
<gene>
    <name evidence="2" type="ORF">HX804_05565</name>
</gene>
<dbReference type="CDD" id="cd00229">
    <property type="entry name" value="SGNH_hydrolase"/>
    <property type="match status" value="1"/>
</dbReference>
<dbReference type="PANTHER" id="PTHR14136:SF17">
    <property type="entry name" value="BTB_POZ DOMAIN-CONTAINING PROTEIN KCTD9"/>
    <property type="match status" value="1"/>
</dbReference>
<dbReference type="Gene3D" id="3.40.50.1110">
    <property type="entry name" value="SGNH hydrolase"/>
    <property type="match status" value="1"/>
</dbReference>
<dbReference type="InterPro" id="IPR001646">
    <property type="entry name" value="5peptide_repeat"/>
</dbReference>
<sequence>MMRLLLSVLVVFLVGLVIPSAFAENVPDWVKNTAGWWATDAISETEFVNAIEFLVKENIIQVNVSQTSETSQGVPDWIKNTAGWWATDAISETEFVNAIAYLIKVGIMSIESSKSPELIAEKWVNGYIDDDEFLASVEHMIENDVITVKSDSITKTSQLPDWLVNNAGWWAARILTNSDFNFDPGYVKEEIYPCTDLSIGMQDIPWCPHPDVVTGDMIRASYNSYGFRGDEFQEQKHDIDFRIFAVGGSTTYGSGVTNDETWPAYLQQIINEKITGKKIEVINAGIPGADTNGELKAIKQKIVRLSPDLIIMFDGWNDLQHFIQTEKTIQNWESVCKLGKNEGFDTIIIVQPLVISDGQRVPTEREITNFAAHFRHLQTSQQYTDAFEELDKVCTKTADLGRIFDYVQEPIFYDSAHTIGLGNKIIAENVFSVISPIYFGKAYSVIHNNLYSENIEPETGVVYAVGADLSGRNFDNLNLQNAVFDKADLSNTSFKNTNIDGARFMFANLDNSNLFDRIDLSNINLTGTDLSNMNLQGKNLTGTLLARADLSGSILTGADLSTAKLTYADLTNTDLTGTNLSDVNLYRTNLSGMDLRSITFANADLRATFFTGSILPDSILANNDFEYTDFGEVDLSGKDLSYSNFHYATFGNANLEGANLEGATLIQVDFTKIKNKSLAGADLSEASLAHSNLSGVNLAGT</sequence>
<proteinExistence type="predicted"/>
<dbReference type="InterPro" id="IPR036514">
    <property type="entry name" value="SGNH_hydro_sf"/>
</dbReference>
<dbReference type="SUPFAM" id="SSF52266">
    <property type="entry name" value="SGNH hydrolase"/>
    <property type="match status" value="1"/>
</dbReference>
<dbReference type="AlphaFoldDB" id="A0A7K4NQ55"/>
<evidence type="ECO:0000313" key="3">
    <source>
        <dbReference type="Proteomes" id="UP000529843"/>
    </source>
</evidence>
<dbReference type="EMBL" id="JACAST010000082">
    <property type="protein sequence ID" value="NWK02742.1"/>
    <property type="molecule type" value="Genomic_DNA"/>
</dbReference>
<dbReference type="InterPro" id="IPR051082">
    <property type="entry name" value="Pentapeptide-BTB/POZ_domain"/>
</dbReference>
<dbReference type="Gene3D" id="2.160.20.80">
    <property type="entry name" value="E3 ubiquitin-protein ligase SopA"/>
    <property type="match status" value="2"/>
</dbReference>